<name>A0ABS4H7P2_9BACL</name>
<dbReference type="SUPFAM" id="SSF158472">
    <property type="entry name" value="HAMP domain-like"/>
    <property type="match status" value="1"/>
</dbReference>
<evidence type="ECO:0000256" key="11">
    <source>
        <dbReference type="ARBA" id="ARBA00023136"/>
    </source>
</evidence>
<evidence type="ECO:0000256" key="2">
    <source>
        <dbReference type="ARBA" id="ARBA00022475"/>
    </source>
</evidence>
<reference evidence="14 15" key="1">
    <citation type="submission" date="2021-03" db="EMBL/GenBank/DDBJ databases">
        <title>Genomic Encyclopedia of Type Strains, Phase IV (KMG-IV): sequencing the most valuable type-strain genomes for metagenomic binning, comparative biology and taxonomic classification.</title>
        <authorList>
            <person name="Goeker M."/>
        </authorList>
    </citation>
    <scope>NUCLEOTIDE SEQUENCE [LARGE SCALE GENOMIC DNA]</scope>
    <source>
        <strain evidence="14 15">DSM 23491</strain>
    </source>
</reference>
<dbReference type="Gene3D" id="3.30.450.20">
    <property type="entry name" value="PAS domain"/>
    <property type="match status" value="1"/>
</dbReference>
<dbReference type="GO" id="GO:0004673">
    <property type="term" value="F:protein histidine kinase activity"/>
    <property type="evidence" value="ECO:0007669"/>
    <property type="project" value="UniProtKB-EC"/>
</dbReference>
<dbReference type="InterPro" id="IPR050640">
    <property type="entry name" value="Bact_2-comp_sensor_kinase"/>
</dbReference>
<keyword evidence="3" id="KW-0597">Phosphoprotein</keyword>
<dbReference type="SMART" id="SM00304">
    <property type="entry name" value="HAMP"/>
    <property type="match status" value="1"/>
</dbReference>
<keyword evidence="5 12" id="KW-0812">Transmembrane</keyword>
<sequence length="597" mass="67906">MRFQSIRSKLIMFMLIATTIPLLLSITITYIHTRESIKEQAIQENTRLIFQGKTNLENYLKSINQASILVYSDPHFLNNLTKIPDDYRAVAEVYTTLKSIQSSVADIDQVYLHANNTEQSTLVTRSVTKRETRSHAYIGKGISWENGDTQIEATHPMHGYGFQGAADNNKSVITLYRSITRIPTTKQLGVLAIDVGLDSIATISGQLYDANKEKLMLLDEKGTVIYSGDSELVGKRLPDKWTLDKLSTGQQKGHFEGNNSIYIYEKINMGYAKWTVMKQIPNHTLFERATELTQINMAITVIALLLIILGTLFISIRITEPIKQLTRYMNRIQSGHLEVDIEVTSKDEIGVLFRRFRQMMDTINNLILREYRLEIANKTNELKALQAQINPHFLYNTLQSIGTLALQHNVPRIYSLLSSLAKMMRYSMRNNDTLVTLQDEVNYINSYIELQKERFGDGFEAEIHIDPNTLKAHIPKMILQPLVENYFKHGMNPQLGKGHLNITSTLTGDGNRLRITVKNDGSSIPEDKLSKLQDALQQQMAGHTQETADEDEPIGIRNVLMRLRLYTDDTAILTLNNMKPHGIMVTLEFNLLGSDNR</sequence>
<gene>
    <name evidence="14" type="ORF">J2Z20_003475</name>
</gene>
<keyword evidence="11 12" id="KW-0472">Membrane</keyword>
<dbReference type="InterPro" id="IPR010559">
    <property type="entry name" value="Sig_transdc_His_kin_internal"/>
</dbReference>
<keyword evidence="2" id="KW-1003">Cell membrane</keyword>
<dbReference type="InterPro" id="IPR036890">
    <property type="entry name" value="HATPase_C_sf"/>
</dbReference>
<feature type="domain" description="HAMP" evidence="13">
    <location>
        <begin position="316"/>
        <end position="368"/>
    </location>
</feature>
<evidence type="ECO:0000256" key="1">
    <source>
        <dbReference type="ARBA" id="ARBA00004651"/>
    </source>
</evidence>
<evidence type="ECO:0000256" key="4">
    <source>
        <dbReference type="ARBA" id="ARBA00022679"/>
    </source>
</evidence>
<dbReference type="RefSeq" id="WP_209853103.1">
    <property type="nucleotide sequence ID" value="NZ_CBCRVE010000016.1"/>
</dbReference>
<dbReference type="CDD" id="cd06225">
    <property type="entry name" value="HAMP"/>
    <property type="match status" value="1"/>
</dbReference>
<evidence type="ECO:0000256" key="6">
    <source>
        <dbReference type="ARBA" id="ARBA00022741"/>
    </source>
</evidence>
<keyword evidence="4 14" id="KW-0808">Transferase</keyword>
<dbReference type="PANTHER" id="PTHR34220:SF11">
    <property type="entry name" value="SENSOR PROTEIN KINASE HPTS"/>
    <property type="match status" value="1"/>
</dbReference>
<dbReference type="Proteomes" id="UP001519273">
    <property type="component" value="Unassembled WGS sequence"/>
</dbReference>
<dbReference type="InterPro" id="IPR003660">
    <property type="entry name" value="HAMP_dom"/>
</dbReference>
<keyword evidence="15" id="KW-1185">Reference proteome</keyword>
<dbReference type="Gene3D" id="1.10.8.500">
    <property type="entry name" value="HAMP domain in histidine kinase"/>
    <property type="match status" value="1"/>
</dbReference>
<protein>
    <submittedName>
        <fullName evidence="14">Two-component system sensor histidine kinase YesM</fullName>
        <ecNumber evidence="14">2.7.13.3</ecNumber>
    </submittedName>
</protein>
<dbReference type="Pfam" id="PF02518">
    <property type="entry name" value="HATPase_c"/>
    <property type="match status" value="1"/>
</dbReference>
<evidence type="ECO:0000313" key="15">
    <source>
        <dbReference type="Proteomes" id="UP001519273"/>
    </source>
</evidence>
<evidence type="ECO:0000256" key="10">
    <source>
        <dbReference type="ARBA" id="ARBA00023012"/>
    </source>
</evidence>
<dbReference type="Gene3D" id="3.30.565.10">
    <property type="entry name" value="Histidine kinase-like ATPase, C-terminal domain"/>
    <property type="match status" value="1"/>
</dbReference>
<dbReference type="Pfam" id="PF00672">
    <property type="entry name" value="HAMP"/>
    <property type="match status" value="1"/>
</dbReference>
<comment type="caution">
    <text evidence="14">The sequence shown here is derived from an EMBL/GenBank/DDBJ whole genome shotgun (WGS) entry which is preliminary data.</text>
</comment>
<evidence type="ECO:0000256" key="5">
    <source>
        <dbReference type="ARBA" id="ARBA00022692"/>
    </source>
</evidence>
<keyword evidence="8" id="KW-0067">ATP-binding</keyword>
<dbReference type="Pfam" id="PF06580">
    <property type="entry name" value="His_kinase"/>
    <property type="match status" value="1"/>
</dbReference>
<evidence type="ECO:0000256" key="12">
    <source>
        <dbReference type="SAM" id="Phobius"/>
    </source>
</evidence>
<evidence type="ECO:0000256" key="7">
    <source>
        <dbReference type="ARBA" id="ARBA00022777"/>
    </source>
</evidence>
<accession>A0ABS4H7P2</accession>
<evidence type="ECO:0000256" key="8">
    <source>
        <dbReference type="ARBA" id="ARBA00022840"/>
    </source>
</evidence>
<evidence type="ECO:0000256" key="9">
    <source>
        <dbReference type="ARBA" id="ARBA00022989"/>
    </source>
</evidence>
<keyword evidence="6" id="KW-0547">Nucleotide-binding</keyword>
<feature type="transmembrane region" description="Helical" evidence="12">
    <location>
        <begin position="297"/>
        <end position="319"/>
    </location>
</feature>
<dbReference type="EMBL" id="JAGGKP010000017">
    <property type="protein sequence ID" value="MBP1938535.1"/>
    <property type="molecule type" value="Genomic_DNA"/>
</dbReference>
<evidence type="ECO:0000256" key="3">
    <source>
        <dbReference type="ARBA" id="ARBA00022553"/>
    </source>
</evidence>
<feature type="transmembrane region" description="Helical" evidence="12">
    <location>
        <begin position="12"/>
        <end position="31"/>
    </location>
</feature>
<dbReference type="SUPFAM" id="SSF55874">
    <property type="entry name" value="ATPase domain of HSP90 chaperone/DNA topoisomerase II/histidine kinase"/>
    <property type="match status" value="1"/>
</dbReference>
<evidence type="ECO:0000259" key="13">
    <source>
        <dbReference type="PROSITE" id="PS50885"/>
    </source>
</evidence>
<keyword evidence="7 14" id="KW-0418">Kinase</keyword>
<dbReference type="PANTHER" id="PTHR34220">
    <property type="entry name" value="SENSOR HISTIDINE KINASE YPDA"/>
    <property type="match status" value="1"/>
</dbReference>
<evidence type="ECO:0000313" key="14">
    <source>
        <dbReference type="EMBL" id="MBP1938535.1"/>
    </source>
</evidence>
<keyword evidence="9 12" id="KW-1133">Transmembrane helix</keyword>
<dbReference type="PROSITE" id="PS50885">
    <property type="entry name" value="HAMP"/>
    <property type="match status" value="1"/>
</dbReference>
<organism evidence="14 15">
    <name type="scientific">Paenibacillus sediminis</name>
    <dbReference type="NCBI Taxonomy" id="664909"/>
    <lineage>
        <taxon>Bacteria</taxon>
        <taxon>Bacillati</taxon>
        <taxon>Bacillota</taxon>
        <taxon>Bacilli</taxon>
        <taxon>Bacillales</taxon>
        <taxon>Paenibacillaceae</taxon>
        <taxon>Paenibacillus</taxon>
    </lineage>
</organism>
<dbReference type="EC" id="2.7.13.3" evidence="14"/>
<comment type="subcellular location">
    <subcellularLocation>
        <location evidence="1">Cell membrane</location>
        <topology evidence="1">Multi-pass membrane protein</topology>
    </subcellularLocation>
</comment>
<keyword evidence="10" id="KW-0902">Two-component regulatory system</keyword>
<proteinExistence type="predicted"/>
<dbReference type="InterPro" id="IPR003594">
    <property type="entry name" value="HATPase_dom"/>
</dbReference>